<protein>
    <recommendedName>
        <fullName evidence="2">DUF7981 domain-containing protein</fullName>
    </recommendedName>
</protein>
<proteinExistence type="predicted"/>
<evidence type="ECO:0000256" key="1">
    <source>
        <dbReference type="SAM" id="Phobius"/>
    </source>
</evidence>
<sequence>MSTRYRAFLWGVIAALAFLVLAQGYNLFAAEHITSFVMVGVAVVVGCVTGVLAYITETASSSTA</sequence>
<dbReference type="EMBL" id="CP096019">
    <property type="protein sequence ID" value="UPM44008.1"/>
    <property type="molecule type" value="Genomic_DNA"/>
</dbReference>
<name>A0A8U0A668_9EURY</name>
<keyword evidence="1" id="KW-0472">Membrane</keyword>
<dbReference type="Pfam" id="PF25938">
    <property type="entry name" value="DUF7981"/>
    <property type="match status" value="1"/>
</dbReference>
<keyword evidence="1" id="KW-0812">Transmembrane</keyword>
<dbReference type="RefSeq" id="WP_247994665.1">
    <property type="nucleotide sequence ID" value="NZ_CP096019.1"/>
</dbReference>
<evidence type="ECO:0000313" key="4">
    <source>
        <dbReference type="Proteomes" id="UP000831768"/>
    </source>
</evidence>
<reference evidence="3" key="1">
    <citation type="submission" date="2022-04" db="EMBL/GenBank/DDBJ databases">
        <title>Halocatena sp. nov., isolated from a salt lake.</title>
        <authorList>
            <person name="Cui H.-L."/>
        </authorList>
    </citation>
    <scope>NUCLEOTIDE SEQUENCE</scope>
    <source>
        <strain evidence="3">AD-1</strain>
    </source>
</reference>
<dbReference type="AlphaFoldDB" id="A0A8U0A668"/>
<accession>A0A8U0A668</accession>
<gene>
    <name evidence="3" type="ORF">MW046_06080</name>
</gene>
<evidence type="ECO:0000259" key="2">
    <source>
        <dbReference type="Pfam" id="PF25938"/>
    </source>
</evidence>
<dbReference type="InterPro" id="IPR058287">
    <property type="entry name" value="DUF7981"/>
</dbReference>
<keyword evidence="4" id="KW-1185">Reference proteome</keyword>
<dbReference type="Proteomes" id="UP000831768">
    <property type="component" value="Chromosome"/>
</dbReference>
<keyword evidence="1" id="KW-1133">Transmembrane helix</keyword>
<dbReference type="KEGG" id="haad:MW046_06080"/>
<evidence type="ECO:0000313" key="3">
    <source>
        <dbReference type="EMBL" id="UPM44008.1"/>
    </source>
</evidence>
<organism evidence="3 4">
    <name type="scientific">Halocatena salina</name>
    <dbReference type="NCBI Taxonomy" id="2934340"/>
    <lineage>
        <taxon>Archaea</taxon>
        <taxon>Methanobacteriati</taxon>
        <taxon>Methanobacteriota</taxon>
        <taxon>Stenosarchaea group</taxon>
        <taxon>Halobacteria</taxon>
        <taxon>Halobacteriales</taxon>
        <taxon>Natronomonadaceae</taxon>
        <taxon>Halocatena</taxon>
    </lineage>
</organism>
<dbReference type="GeneID" id="71927597"/>
<feature type="domain" description="DUF7981" evidence="2">
    <location>
        <begin position="1"/>
        <end position="58"/>
    </location>
</feature>
<feature type="transmembrane region" description="Helical" evidence="1">
    <location>
        <begin position="32"/>
        <end position="55"/>
    </location>
</feature>